<name>A0A285UGV4_9HYPH</name>
<dbReference type="InterPro" id="IPR050097">
    <property type="entry name" value="Ferredoxin-NADP_redctase_2"/>
</dbReference>
<gene>
    <name evidence="5" type="ORF">SAMN05892877_10620</name>
</gene>
<dbReference type="PRINTS" id="PR00368">
    <property type="entry name" value="FADPNR"/>
</dbReference>
<dbReference type="RefSeq" id="WP_097138828.1">
    <property type="nucleotide sequence ID" value="NZ_OBQD01000006.1"/>
</dbReference>
<feature type="domain" description="FAD/NAD(P)-binding" evidence="4">
    <location>
        <begin position="4"/>
        <end position="284"/>
    </location>
</feature>
<protein>
    <recommendedName>
        <fullName evidence="1">Thioredoxin reductase</fullName>
    </recommendedName>
</protein>
<evidence type="ECO:0000256" key="3">
    <source>
        <dbReference type="ARBA" id="ARBA00023002"/>
    </source>
</evidence>
<dbReference type="AlphaFoldDB" id="A0A285UGV4"/>
<dbReference type="PRINTS" id="PR00469">
    <property type="entry name" value="PNDRDTASEII"/>
</dbReference>
<evidence type="ECO:0000256" key="1">
    <source>
        <dbReference type="ARBA" id="ARBA00018719"/>
    </source>
</evidence>
<dbReference type="Pfam" id="PF07992">
    <property type="entry name" value="Pyr_redox_2"/>
    <property type="match status" value="1"/>
</dbReference>
<dbReference type="Proteomes" id="UP000219167">
    <property type="component" value="Unassembled WGS sequence"/>
</dbReference>
<evidence type="ECO:0000313" key="6">
    <source>
        <dbReference type="Proteomes" id="UP000219167"/>
    </source>
</evidence>
<organism evidence="5 6">
    <name type="scientific">Rhizobium subbaraonis</name>
    <dbReference type="NCBI Taxonomy" id="908946"/>
    <lineage>
        <taxon>Bacteria</taxon>
        <taxon>Pseudomonadati</taxon>
        <taxon>Pseudomonadota</taxon>
        <taxon>Alphaproteobacteria</taxon>
        <taxon>Hyphomicrobiales</taxon>
        <taxon>Rhizobiaceae</taxon>
        <taxon>Rhizobium/Agrobacterium group</taxon>
        <taxon>Rhizobium</taxon>
    </lineage>
</organism>
<dbReference type="OrthoDB" id="9786503at2"/>
<keyword evidence="3" id="KW-0560">Oxidoreductase</keyword>
<dbReference type="SUPFAM" id="SSF51905">
    <property type="entry name" value="FAD/NAD(P)-binding domain"/>
    <property type="match status" value="1"/>
</dbReference>
<sequence>MTEDAVIIGGGFAGLSAAMQLARARRRVTILDTGAPRNRFASHSHGVLAMDGRPGADILATARAQLATYDTVTFRPVEATKLDGDIDAFRVATSDGEEIAGRRVLLATGFEDVLPTIPGLSERWGRTVLHCPYCHGYEIDRGPLGLLARTADAIRLAAIIADWGDVTLFTNEAIEPDAAAIALLEQRGVNIRSGRVLAVDGREGEPLSVQFDGGSAAVVKALFVMPESRVRSAIPHERDLAFRESPIGQIIATDEGRQTSLPGLYAAGDIALGPANITFASADGVKAGVMLHHSLILPAH</sequence>
<dbReference type="PANTHER" id="PTHR48105">
    <property type="entry name" value="THIOREDOXIN REDUCTASE 1-RELATED-RELATED"/>
    <property type="match status" value="1"/>
</dbReference>
<keyword evidence="2" id="KW-0285">Flavoprotein</keyword>
<accession>A0A285UGV4</accession>
<dbReference type="InterPro" id="IPR036188">
    <property type="entry name" value="FAD/NAD-bd_sf"/>
</dbReference>
<dbReference type="GO" id="GO:0016491">
    <property type="term" value="F:oxidoreductase activity"/>
    <property type="evidence" value="ECO:0007669"/>
    <property type="project" value="UniProtKB-KW"/>
</dbReference>
<reference evidence="5 6" key="1">
    <citation type="submission" date="2017-08" db="EMBL/GenBank/DDBJ databases">
        <authorList>
            <person name="de Groot N.N."/>
        </authorList>
    </citation>
    <scope>NUCLEOTIDE SEQUENCE [LARGE SCALE GENOMIC DNA]</scope>
    <source>
        <strain evidence="5 6">JC85</strain>
    </source>
</reference>
<dbReference type="InterPro" id="IPR023753">
    <property type="entry name" value="FAD/NAD-binding_dom"/>
</dbReference>
<dbReference type="Gene3D" id="3.50.50.60">
    <property type="entry name" value="FAD/NAD(P)-binding domain"/>
    <property type="match status" value="2"/>
</dbReference>
<keyword evidence="6" id="KW-1185">Reference proteome</keyword>
<dbReference type="EMBL" id="OBQD01000006">
    <property type="protein sequence ID" value="SOC39491.1"/>
    <property type="molecule type" value="Genomic_DNA"/>
</dbReference>
<evidence type="ECO:0000313" key="5">
    <source>
        <dbReference type="EMBL" id="SOC39491.1"/>
    </source>
</evidence>
<evidence type="ECO:0000259" key="4">
    <source>
        <dbReference type="Pfam" id="PF07992"/>
    </source>
</evidence>
<proteinExistence type="predicted"/>
<evidence type="ECO:0000256" key="2">
    <source>
        <dbReference type="ARBA" id="ARBA00022630"/>
    </source>
</evidence>